<dbReference type="EMBL" id="JAASTX010000018">
    <property type="protein sequence ID" value="MBC1492721.1"/>
    <property type="molecule type" value="Genomic_DNA"/>
</dbReference>
<feature type="transmembrane region" description="Helical" evidence="1">
    <location>
        <begin position="99"/>
        <end position="125"/>
    </location>
</feature>
<evidence type="ECO:0000256" key="1">
    <source>
        <dbReference type="SAM" id="Phobius"/>
    </source>
</evidence>
<gene>
    <name evidence="2" type="ORF">HCI99_12920</name>
</gene>
<feature type="transmembrane region" description="Helical" evidence="1">
    <location>
        <begin position="59"/>
        <end position="79"/>
    </location>
</feature>
<dbReference type="Proteomes" id="UP000533953">
    <property type="component" value="Unassembled WGS sequence"/>
</dbReference>
<evidence type="ECO:0000313" key="2">
    <source>
        <dbReference type="EMBL" id="MBC1492721.1"/>
    </source>
</evidence>
<comment type="caution">
    <text evidence="2">The sequence shown here is derived from an EMBL/GenBank/DDBJ whole genome shotgun (WGS) entry which is preliminary data.</text>
</comment>
<dbReference type="RefSeq" id="WP_185417898.1">
    <property type="nucleotide sequence ID" value="NZ_JAASTX010000018.1"/>
</dbReference>
<reference evidence="2 3" key="1">
    <citation type="submission" date="2020-03" db="EMBL/GenBank/DDBJ databases">
        <title>Soil Listeria distribution.</title>
        <authorList>
            <person name="Liao J."/>
            <person name="Wiedmann M."/>
        </authorList>
    </citation>
    <scope>NUCLEOTIDE SEQUENCE [LARGE SCALE GENOMIC DNA]</scope>
    <source>
        <strain evidence="2 3">FSL L7-1547</strain>
    </source>
</reference>
<keyword evidence="1" id="KW-0472">Membrane</keyword>
<evidence type="ECO:0000313" key="3">
    <source>
        <dbReference type="Proteomes" id="UP000533953"/>
    </source>
</evidence>
<proteinExistence type="predicted"/>
<dbReference type="AlphaFoldDB" id="A0A7X1CCR0"/>
<accession>A0A7X1CCR0</accession>
<name>A0A7X1CCR0_9LIST</name>
<sequence>MNKVIKQMNVLLMYGTAEEREKRQHAKYNSERQRLHVKTDSDIDAQYFHLLAKNKTNKVSLLFLGTLLVISFAIAWLNLTHFDSQVFGRIKNVSPYELIRVIVYIKSMIATFTTVIILLLFGFCLQESRRLNWHLLIFQDEKIKRNHTHSNKNQKPL</sequence>
<organism evidence="2 3">
    <name type="scientific">Listeria booriae</name>
    <dbReference type="NCBI Taxonomy" id="1552123"/>
    <lineage>
        <taxon>Bacteria</taxon>
        <taxon>Bacillati</taxon>
        <taxon>Bacillota</taxon>
        <taxon>Bacilli</taxon>
        <taxon>Bacillales</taxon>
        <taxon>Listeriaceae</taxon>
        <taxon>Listeria</taxon>
    </lineage>
</organism>
<evidence type="ECO:0008006" key="4">
    <source>
        <dbReference type="Google" id="ProtNLM"/>
    </source>
</evidence>
<keyword evidence="1" id="KW-0812">Transmembrane</keyword>
<protein>
    <recommendedName>
        <fullName evidence="4">ABC transporter permease</fullName>
    </recommendedName>
</protein>
<keyword evidence="1" id="KW-1133">Transmembrane helix</keyword>